<keyword evidence="2" id="KW-1185">Reference proteome</keyword>
<dbReference type="EMBL" id="ML737661">
    <property type="protein sequence ID" value="KAE8364029.1"/>
    <property type="molecule type" value="Genomic_DNA"/>
</dbReference>
<proteinExistence type="predicted"/>
<protein>
    <submittedName>
        <fullName evidence="1">Uncharacterized protein</fullName>
    </submittedName>
</protein>
<gene>
    <name evidence="1" type="ORF">BDV27DRAFT_129138</name>
</gene>
<dbReference type="RefSeq" id="XP_031927110.1">
    <property type="nucleotide sequence ID" value="XM_032067126.1"/>
</dbReference>
<evidence type="ECO:0000313" key="1">
    <source>
        <dbReference type="EMBL" id="KAE8364029.1"/>
    </source>
</evidence>
<reference evidence="1 2" key="1">
    <citation type="submission" date="2019-04" db="EMBL/GenBank/DDBJ databases">
        <title>Friends and foes A comparative genomics studyof 23 Aspergillus species from section Flavi.</title>
        <authorList>
            <consortium name="DOE Joint Genome Institute"/>
            <person name="Kjaerbolling I."/>
            <person name="Vesth T."/>
            <person name="Frisvad J.C."/>
            <person name="Nybo J.L."/>
            <person name="Theobald S."/>
            <person name="Kildgaard S."/>
            <person name="Isbrandt T."/>
            <person name="Kuo A."/>
            <person name="Sato A."/>
            <person name="Lyhne E.K."/>
            <person name="Kogle M.E."/>
            <person name="Wiebenga A."/>
            <person name="Kun R.S."/>
            <person name="Lubbers R.J."/>
            <person name="Makela M.R."/>
            <person name="Barry K."/>
            <person name="Chovatia M."/>
            <person name="Clum A."/>
            <person name="Daum C."/>
            <person name="Haridas S."/>
            <person name="He G."/>
            <person name="LaButti K."/>
            <person name="Lipzen A."/>
            <person name="Mondo S."/>
            <person name="Riley R."/>
            <person name="Salamov A."/>
            <person name="Simmons B.A."/>
            <person name="Magnuson J.K."/>
            <person name="Henrissat B."/>
            <person name="Mortensen U.H."/>
            <person name="Larsen T.O."/>
            <person name="Devries R.P."/>
            <person name="Grigoriev I.V."/>
            <person name="Machida M."/>
            <person name="Baker S.E."/>
            <person name="Andersen M.R."/>
        </authorList>
    </citation>
    <scope>NUCLEOTIDE SEQUENCE [LARGE SCALE GENOMIC DNA]</scope>
    <source>
        <strain evidence="1 2">CBS 763.97</strain>
    </source>
</reference>
<organism evidence="1 2">
    <name type="scientific">Aspergillus caelatus</name>
    <dbReference type="NCBI Taxonomy" id="61420"/>
    <lineage>
        <taxon>Eukaryota</taxon>
        <taxon>Fungi</taxon>
        <taxon>Dikarya</taxon>
        <taxon>Ascomycota</taxon>
        <taxon>Pezizomycotina</taxon>
        <taxon>Eurotiomycetes</taxon>
        <taxon>Eurotiomycetidae</taxon>
        <taxon>Eurotiales</taxon>
        <taxon>Aspergillaceae</taxon>
        <taxon>Aspergillus</taxon>
        <taxon>Aspergillus subgen. Circumdati</taxon>
    </lineage>
</organism>
<accession>A0A5N7A4B2</accession>
<evidence type="ECO:0000313" key="2">
    <source>
        <dbReference type="Proteomes" id="UP000326268"/>
    </source>
</evidence>
<dbReference type="Proteomes" id="UP000326268">
    <property type="component" value="Unassembled WGS sequence"/>
</dbReference>
<dbReference type="AlphaFoldDB" id="A0A5N7A4B2"/>
<name>A0A5N7A4B2_9EURO</name>
<dbReference type="GeneID" id="43651572"/>
<sequence length="56" mass="6311">MISYDVIVKVDAPRRRHGLFFITKDGHRFTLSVFSMLGYSLIGQLPLGSYLKDHGG</sequence>